<dbReference type="Gene3D" id="3.30.70.380">
    <property type="entry name" value="Ferrodoxin-fold anticodon-binding domain"/>
    <property type="match status" value="1"/>
</dbReference>
<evidence type="ECO:0000259" key="18">
    <source>
        <dbReference type="PROSITE" id="PS51447"/>
    </source>
</evidence>
<dbReference type="Pfam" id="PF01588">
    <property type="entry name" value="tRNA_bind"/>
    <property type="match status" value="1"/>
</dbReference>
<accession>A0A964DXQ0</accession>
<dbReference type="SUPFAM" id="SSF46955">
    <property type="entry name" value="Putative DNA-binding domain"/>
    <property type="match status" value="1"/>
</dbReference>
<feature type="domain" description="B5" evidence="19">
    <location>
        <begin position="398"/>
        <end position="501"/>
    </location>
</feature>
<evidence type="ECO:0000259" key="19">
    <source>
        <dbReference type="PROSITE" id="PS51483"/>
    </source>
</evidence>
<dbReference type="CDD" id="cd00769">
    <property type="entry name" value="PheRS_beta_core"/>
    <property type="match status" value="1"/>
</dbReference>
<keyword evidence="12 15" id="KW-0648">Protein biosynthesis</keyword>
<dbReference type="Pfam" id="PF17759">
    <property type="entry name" value="tRNA_synthFbeta"/>
    <property type="match status" value="1"/>
</dbReference>
<evidence type="ECO:0000256" key="13">
    <source>
        <dbReference type="ARBA" id="ARBA00023146"/>
    </source>
</evidence>
<comment type="caution">
    <text evidence="20">The sequence shown here is derived from an EMBL/GenBank/DDBJ whole genome shotgun (WGS) entry which is preliminary data.</text>
</comment>
<dbReference type="GO" id="GO:0000049">
    <property type="term" value="F:tRNA binding"/>
    <property type="evidence" value="ECO:0007669"/>
    <property type="project" value="UniProtKB-UniRule"/>
</dbReference>
<dbReference type="Gene3D" id="2.40.50.140">
    <property type="entry name" value="Nucleic acid-binding proteins"/>
    <property type="match status" value="1"/>
</dbReference>
<dbReference type="InterPro" id="IPR033714">
    <property type="entry name" value="tRNA_bind_bactPheRS"/>
</dbReference>
<comment type="subcellular location">
    <subcellularLocation>
        <location evidence="1 15">Cytoplasm</location>
    </subcellularLocation>
</comment>
<dbReference type="AlphaFoldDB" id="A0A964DXQ0"/>
<evidence type="ECO:0000256" key="15">
    <source>
        <dbReference type="HAMAP-Rule" id="MF_00283"/>
    </source>
</evidence>
<evidence type="ECO:0000256" key="11">
    <source>
        <dbReference type="ARBA" id="ARBA00022884"/>
    </source>
</evidence>
<evidence type="ECO:0000313" key="20">
    <source>
        <dbReference type="EMBL" id="MCB8874277.1"/>
    </source>
</evidence>
<keyword evidence="21" id="KW-1185">Reference proteome</keyword>
<feature type="binding site" evidence="15">
    <location>
        <position position="452"/>
    </location>
    <ligand>
        <name>Mg(2+)</name>
        <dbReference type="ChEBI" id="CHEBI:18420"/>
        <note>shared with alpha subunit</note>
    </ligand>
</feature>
<dbReference type="RefSeq" id="WP_227319922.1">
    <property type="nucleotide sequence ID" value="NZ_JAESVB010000001.1"/>
</dbReference>
<dbReference type="Gene3D" id="3.30.56.10">
    <property type="match status" value="2"/>
</dbReference>
<dbReference type="CDD" id="cd02796">
    <property type="entry name" value="tRNA_bind_bactPheRS"/>
    <property type="match status" value="1"/>
</dbReference>
<dbReference type="GO" id="GO:0005524">
    <property type="term" value="F:ATP binding"/>
    <property type="evidence" value="ECO:0007669"/>
    <property type="project" value="UniProtKB-UniRule"/>
</dbReference>
<evidence type="ECO:0000256" key="4">
    <source>
        <dbReference type="ARBA" id="ARBA00022490"/>
    </source>
</evidence>
<sequence length="820" mass="87009">MKFTLSWLREHLDTDASLETITDKLTGIGLELEGIENPGAALAPFRIGYIIEAVQHPNADRLRACTVDAGEGPVSVVCGAPNARTGLKVVFAPVGATIPANGMVLKAGEIRGVASNGMLCSARELGLGEDHDGIIELPEDAPVGARFVDYKGLDEPVIEIAVTPNRGDALSVRGVARDLAAAGIGVLKTWEPEAVPSKGSSAVNWKIEGTEACRWVLGRTVRGVKNGPSPAWLQDRLRAIGLRPISVLVDITNFFTIDLGRPLHVFDVAKLRGDTLTIRSGHGESFLALNGKEVTVTPDDCVIADAESVVSLAGIVGGEETGCTETTTDVFIECAWFDPVAIALSGRRHQVASDARARFERGIDAALMPAALEAATQMVIALCGGEASETVSAGAEPDWRRTAKLRFDRLQNFAGADIARDEAEGILRRLGFGLASSDEDSITVHVPSWRNDIAGKGALEPARVLTPDVLERVSAGVAVIEPEVDLLEEVLRIWGIDRVEPVSLPPLSAVPGATLTPRQGRALTVKRLLASRGLSEAVTFSFADHKVAELFGDAPESLRLVNPIASDLDQLRATPLITLALAAQRNAARGFGDHGLFEVGPAFHDGVRGGQQVVAAGMRLGETPRNWLEPARGVTALDAKADVWAALTALGLPLEALSVTTDAPGYYHPGRSGVVRQGPKVVLARFGALHPTLIRALDLPQHAVAFEIFLDAIPEPKRRKKAAPELSAFQPVRRDFAFVAASDVAAESVLKAARGSVRELIAGVSLFDVYEGEKMEPGRKSLGVEVVFQPKDRSLTDAEIEEASAKVIAAVTKATGATLR</sequence>
<keyword evidence="6 15" id="KW-0436">Ligase</keyword>
<dbReference type="InterPro" id="IPR002547">
    <property type="entry name" value="tRNA-bd_dom"/>
</dbReference>
<keyword evidence="11 16" id="KW-0694">RNA-binding</keyword>
<dbReference type="EMBL" id="JAESVB010000001">
    <property type="protein sequence ID" value="MCB8874277.1"/>
    <property type="molecule type" value="Genomic_DNA"/>
</dbReference>
<keyword evidence="8 15" id="KW-0547">Nucleotide-binding</keyword>
<dbReference type="PROSITE" id="PS50886">
    <property type="entry name" value="TRBD"/>
    <property type="match status" value="1"/>
</dbReference>
<dbReference type="NCBIfam" id="TIGR00472">
    <property type="entry name" value="pheT_bact"/>
    <property type="match status" value="1"/>
</dbReference>
<feature type="domain" description="TRNA-binding" evidence="17">
    <location>
        <begin position="39"/>
        <end position="148"/>
    </location>
</feature>
<dbReference type="SMART" id="SM00874">
    <property type="entry name" value="B5"/>
    <property type="match status" value="1"/>
</dbReference>
<dbReference type="GO" id="GO:0004826">
    <property type="term" value="F:phenylalanine-tRNA ligase activity"/>
    <property type="evidence" value="ECO:0007669"/>
    <property type="project" value="UniProtKB-UniRule"/>
</dbReference>
<dbReference type="PROSITE" id="PS51447">
    <property type="entry name" value="FDX_ACB"/>
    <property type="match status" value="1"/>
</dbReference>
<comment type="catalytic activity">
    <reaction evidence="14 15">
        <text>tRNA(Phe) + L-phenylalanine + ATP = L-phenylalanyl-tRNA(Phe) + AMP + diphosphate + H(+)</text>
        <dbReference type="Rhea" id="RHEA:19413"/>
        <dbReference type="Rhea" id="RHEA-COMP:9668"/>
        <dbReference type="Rhea" id="RHEA-COMP:9699"/>
        <dbReference type="ChEBI" id="CHEBI:15378"/>
        <dbReference type="ChEBI" id="CHEBI:30616"/>
        <dbReference type="ChEBI" id="CHEBI:33019"/>
        <dbReference type="ChEBI" id="CHEBI:58095"/>
        <dbReference type="ChEBI" id="CHEBI:78442"/>
        <dbReference type="ChEBI" id="CHEBI:78531"/>
        <dbReference type="ChEBI" id="CHEBI:456215"/>
        <dbReference type="EC" id="6.1.1.20"/>
    </reaction>
</comment>
<dbReference type="InterPro" id="IPR005121">
    <property type="entry name" value="Fdx_antiC-bd"/>
</dbReference>
<dbReference type="InterPro" id="IPR041616">
    <property type="entry name" value="PheRS_beta_core"/>
</dbReference>
<dbReference type="SUPFAM" id="SSF56037">
    <property type="entry name" value="PheT/TilS domain"/>
    <property type="match status" value="1"/>
</dbReference>
<evidence type="ECO:0000256" key="5">
    <source>
        <dbReference type="ARBA" id="ARBA00022555"/>
    </source>
</evidence>
<dbReference type="GO" id="GO:0009328">
    <property type="term" value="C:phenylalanine-tRNA ligase complex"/>
    <property type="evidence" value="ECO:0007669"/>
    <property type="project" value="TreeGrafter"/>
</dbReference>
<evidence type="ECO:0000256" key="3">
    <source>
        <dbReference type="ARBA" id="ARBA00011209"/>
    </source>
</evidence>
<evidence type="ECO:0000256" key="9">
    <source>
        <dbReference type="ARBA" id="ARBA00022840"/>
    </source>
</evidence>
<dbReference type="Gene3D" id="3.50.40.10">
    <property type="entry name" value="Phenylalanyl-trna Synthetase, Chain B, domain 3"/>
    <property type="match status" value="1"/>
</dbReference>
<evidence type="ECO:0000256" key="1">
    <source>
        <dbReference type="ARBA" id="ARBA00004496"/>
    </source>
</evidence>
<evidence type="ECO:0000256" key="2">
    <source>
        <dbReference type="ARBA" id="ARBA00008653"/>
    </source>
</evidence>
<dbReference type="NCBIfam" id="NF045760">
    <property type="entry name" value="YtpR"/>
    <property type="match status" value="1"/>
</dbReference>
<protein>
    <recommendedName>
        <fullName evidence="15">Phenylalanine--tRNA ligase beta subunit</fullName>
        <ecNumber evidence="15">6.1.1.20</ecNumber>
    </recommendedName>
    <alternativeName>
        <fullName evidence="15">Phenylalanyl-tRNA synthetase beta subunit</fullName>
        <shortName evidence="15">PheRS</shortName>
    </alternativeName>
</protein>
<evidence type="ECO:0000256" key="14">
    <source>
        <dbReference type="ARBA" id="ARBA00049255"/>
    </source>
</evidence>
<dbReference type="PROSITE" id="PS51483">
    <property type="entry name" value="B5"/>
    <property type="match status" value="1"/>
</dbReference>
<dbReference type="SUPFAM" id="SSF50249">
    <property type="entry name" value="Nucleic acid-binding proteins"/>
    <property type="match status" value="1"/>
</dbReference>
<dbReference type="SUPFAM" id="SSF55681">
    <property type="entry name" value="Class II aaRS and biotin synthetases"/>
    <property type="match status" value="1"/>
</dbReference>
<dbReference type="PANTHER" id="PTHR10947">
    <property type="entry name" value="PHENYLALANYL-TRNA SYNTHETASE BETA CHAIN AND LEUCINE-RICH REPEAT-CONTAINING PROTEIN 47"/>
    <property type="match status" value="1"/>
</dbReference>
<dbReference type="EC" id="6.1.1.20" evidence="15"/>
<evidence type="ECO:0000256" key="7">
    <source>
        <dbReference type="ARBA" id="ARBA00022723"/>
    </source>
</evidence>
<dbReference type="InterPro" id="IPR045060">
    <property type="entry name" value="Phe-tRNA-ligase_IIc_bsu"/>
</dbReference>
<name>A0A964DXQ0_9PROT</name>
<gene>
    <name evidence="15" type="primary">pheT</name>
    <name evidence="20" type="ORF">ASILVAE211_03705</name>
</gene>
<dbReference type="PANTHER" id="PTHR10947:SF0">
    <property type="entry name" value="PHENYLALANINE--TRNA LIGASE BETA SUBUNIT"/>
    <property type="match status" value="1"/>
</dbReference>
<keyword evidence="5 16" id="KW-0820">tRNA-binding</keyword>
<reference evidence="20" key="1">
    <citation type="journal article" date="2021" name="Microorganisms">
        <title>Acidisoma silvae sp. nov. and Acidisomacellulosilytica sp. nov., Two Acidophilic Bacteria Isolated from Decaying Wood, Hydrolyzing Cellulose and Producing Poly-3-hydroxybutyrate.</title>
        <authorList>
            <person name="Mieszkin S."/>
            <person name="Pouder E."/>
            <person name="Uroz S."/>
            <person name="Simon-Colin C."/>
            <person name="Alain K."/>
        </authorList>
    </citation>
    <scope>NUCLEOTIDE SEQUENCE</scope>
    <source>
        <strain evidence="20">HW T2.11</strain>
    </source>
</reference>
<dbReference type="InterPro" id="IPR036690">
    <property type="entry name" value="Fdx_antiC-bd_sf"/>
</dbReference>
<dbReference type="InterPro" id="IPR012340">
    <property type="entry name" value="NA-bd_OB-fold"/>
</dbReference>
<dbReference type="FunFam" id="3.30.70.380:FF:000001">
    <property type="entry name" value="Phenylalanine--tRNA ligase beta subunit"/>
    <property type="match status" value="1"/>
</dbReference>
<comment type="subunit">
    <text evidence="3 15">Tetramer of two alpha and two beta subunits.</text>
</comment>
<feature type="binding site" evidence="15">
    <location>
        <position position="485"/>
    </location>
    <ligand>
        <name>Mg(2+)</name>
        <dbReference type="ChEBI" id="CHEBI:18420"/>
        <note>shared with alpha subunit</note>
    </ligand>
</feature>
<evidence type="ECO:0000259" key="17">
    <source>
        <dbReference type="PROSITE" id="PS50886"/>
    </source>
</evidence>
<evidence type="ECO:0000256" key="10">
    <source>
        <dbReference type="ARBA" id="ARBA00022842"/>
    </source>
</evidence>
<keyword evidence="10 15" id="KW-0460">Magnesium</keyword>
<reference evidence="20" key="2">
    <citation type="submission" date="2021-01" db="EMBL/GenBank/DDBJ databases">
        <authorList>
            <person name="Mieszkin S."/>
            <person name="Pouder E."/>
            <person name="Alain K."/>
        </authorList>
    </citation>
    <scope>NUCLEOTIDE SEQUENCE</scope>
    <source>
        <strain evidence="20">HW T2.11</strain>
    </source>
</reference>
<organism evidence="20 21">
    <name type="scientific">Acidisoma silvae</name>
    <dbReference type="NCBI Taxonomy" id="2802396"/>
    <lineage>
        <taxon>Bacteria</taxon>
        <taxon>Pseudomonadati</taxon>
        <taxon>Pseudomonadota</taxon>
        <taxon>Alphaproteobacteria</taxon>
        <taxon>Acetobacterales</taxon>
        <taxon>Acidocellaceae</taxon>
        <taxon>Acidisoma</taxon>
    </lineage>
</organism>
<dbReference type="InterPro" id="IPR005146">
    <property type="entry name" value="B3/B4_tRNA-bd"/>
</dbReference>
<keyword evidence="7 15" id="KW-0479">Metal-binding</keyword>
<evidence type="ECO:0000256" key="8">
    <source>
        <dbReference type="ARBA" id="ARBA00022741"/>
    </source>
</evidence>
<dbReference type="SMART" id="SM00896">
    <property type="entry name" value="FDX-ACB"/>
    <property type="match status" value="1"/>
</dbReference>
<dbReference type="InterPro" id="IPR045864">
    <property type="entry name" value="aa-tRNA-synth_II/BPL/LPL"/>
</dbReference>
<proteinExistence type="inferred from homology"/>
<evidence type="ECO:0000256" key="12">
    <source>
        <dbReference type="ARBA" id="ARBA00022917"/>
    </source>
</evidence>
<keyword evidence="4 15" id="KW-0963">Cytoplasm</keyword>
<dbReference type="InterPro" id="IPR004532">
    <property type="entry name" value="Phe-tRNA-ligase_IIc_bsu_bact"/>
</dbReference>
<dbReference type="SMART" id="SM00873">
    <property type="entry name" value="B3_4"/>
    <property type="match status" value="1"/>
</dbReference>
<feature type="binding site" evidence="15">
    <location>
        <position position="488"/>
    </location>
    <ligand>
        <name>Mg(2+)</name>
        <dbReference type="ChEBI" id="CHEBI:18420"/>
        <note>shared with alpha subunit</note>
    </ligand>
</feature>
<dbReference type="Gene3D" id="3.30.930.10">
    <property type="entry name" value="Bira Bifunctional Protein, Domain 2"/>
    <property type="match status" value="1"/>
</dbReference>
<dbReference type="InterPro" id="IPR009061">
    <property type="entry name" value="DNA-bd_dom_put_sf"/>
</dbReference>
<dbReference type="HAMAP" id="MF_00283">
    <property type="entry name" value="Phe_tRNA_synth_beta1"/>
    <property type="match status" value="1"/>
</dbReference>
<keyword evidence="13 15" id="KW-0030">Aminoacyl-tRNA synthetase</keyword>
<evidence type="ECO:0000256" key="6">
    <source>
        <dbReference type="ARBA" id="ARBA00022598"/>
    </source>
</evidence>
<dbReference type="GO" id="GO:0000287">
    <property type="term" value="F:magnesium ion binding"/>
    <property type="evidence" value="ECO:0007669"/>
    <property type="project" value="UniProtKB-UniRule"/>
</dbReference>
<comment type="cofactor">
    <cofactor evidence="15">
        <name>Mg(2+)</name>
        <dbReference type="ChEBI" id="CHEBI:18420"/>
    </cofactor>
    <text evidence="15">Binds 2 magnesium ions per tetramer.</text>
</comment>
<dbReference type="InterPro" id="IPR020825">
    <property type="entry name" value="Phe-tRNA_synthase-like_B3/B4"/>
</dbReference>
<feature type="binding site" evidence="15">
    <location>
        <position position="489"/>
    </location>
    <ligand>
        <name>Mg(2+)</name>
        <dbReference type="ChEBI" id="CHEBI:18420"/>
        <note>shared with alpha subunit</note>
    </ligand>
</feature>
<feature type="domain" description="FDX-ACB" evidence="18">
    <location>
        <begin position="727"/>
        <end position="820"/>
    </location>
</feature>
<dbReference type="InterPro" id="IPR005147">
    <property type="entry name" value="tRNA_synthase_B5-dom"/>
</dbReference>
<evidence type="ECO:0000313" key="21">
    <source>
        <dbReference type="Proteomes" id="UP000708298"/>
    </source>
</evidence>
<dbReference type="SUPFAM" id="SSF54991">
    <property type="entry name" value="Anticodon-binding domain of PheRS"/>
    <property type="match status" value="1"/>
</dbReference>
<dbReference type="GO" id="GO:0006432">
    <property type="term" value="P:phenylalanyl-tRNA aminoacylation"/>
    <property type="evidence" value="ECO:0007669"/>
    <property type="project" value="UniProtKB-UniRule"/>
</dbReference>
<comment type="similarity">
    <text evidence="2 15">Belongs to the phenylalanyl-tRNA synthetase beta subunit family. Type 1 subfamily.</text>
</comment>
<dbReference type="Pfam" id="PF03147">
    <property type="entry name" value="FDX-ACB"/>
    <property type="match status" value="1"/>
</dbReference>
<keyword evidence="9 15" id="KW-0067">ATP-binding</keyword>
<dbReference type="Pfam" id="PF03484">
    <property type="entry name" value="B5"/>
    <property type="match status" value="1"/>
</dbReference>
<evidence type="ECO:0000256" key="16">
    <source>
        <dbReference type="PROSITE-ProRule" id="PRU00209"/>
    </source>
</evidence>
<dbReference type="FunFam" id="2.40.50.140:FF:000045">
    <property type="entry name" value="Phenylalanine--tRNA ligase beta subunit"/>
    <property type="match status" value="1"/>
</dbReference>
<dbReference type="Proteomes" id="UP000708298">
    <property type="component" value="Unassembled WGS sequence"/>
</dbReference>
<dbReference type="Pfam" id="PF03483">
    <property type="entry name" value="B3_4"/>
    <property type="match status" value="1"/>
</dbReference>